<protein>
    <submittedName>
        <fullName evidence="2">Uncharacterized protein</fullName>
    </submittedName>
</protein>
<gene>
    <name evidence="2" type="ORF">CALVIDRAFT_594246</name>
</gene>
<feature type="region of interest" description="Disordered" evidence="1">
    <location>
        <begin position="1"/>
        <end position="95"/>
    </location>
</feature>
<evidence type="ECO:0000313" key="3">
    <source>
        <dbReference type="Proteomes" id="UP000076738"/>
    </source>
</evidence>
<feature type="compositionally biased region" description="Basic residues" evidence="1">
    <location>
        <begin position="85"/>
        <end position="94"/>
    </location>
</feature>
<proteinExistence type="predicted"/>
<accession>A0A167S2X6</accession>
<reference evidence="2 3" key="1">
    <citation type="journal article" date="2016" name="Mol. Biol. Evol.">
        <title>Comparative Genomics of Early-Diverging Mushroom-Forming Fungi Provides Insights into the Origins of Lignocellulose Decay Capabilities.</title>
        <authorList>
            <person name="Nagy L.G."/>
            <person name="Riley R."/>
            <person name="Tritt A."/>
            <person name="Adam C."/>
            <person name="Daum C."/>
            <person name="Floudas D."/>
            <person name="Sun H."/>
            <person name="Yadav J.S."/>
            <person name="Pangilinan J."/>
            <person name="Larsson K.H."/>
            <person name="Matsuura K."/>
            <person name="Barry K."/>
            <person name="Labutti K."/>
            <person name="Kuo R."/>
            <person name="Ohm R.A."/>
            <person name="Bhattacharya S.S."/>
            <person name="Shirouzu T."/>
            <person name="Yoshinaga Y."/>
            <person name="Martin F.M."/>
            <person name="Grigoriev I.V."/>
            <person name="Hibbett D.S."/>
        </authorList>
    </citation>
    <scope>NUCLEOTIDE SEQUENCE [LARGE SCALE GENOMIC DNA]</scope>
    <source>
        <strain evidence="2 3">TUFC12733</strain>
    </source>
</reference>
<feature type="compositionally biased region" description="Basic and acidic residues" evidence="1">
    <location>
        <begin position="74"/>
        <end position="84"/>
    </location>
</feature>
<dbReference type="AlphaFoldDB" id="A0A167S2X6"/>
<feature type="compositionally biased region" description="Low complexity" evidence="1">
    <location>
        <begin position="61"/>
        <end position="73"/>
    </location>
</feature>
<sequence length="110" mass="12478">MGYKSSPNARGGGADKNHPNAFHTRQTTTFPNSPSREDTRTMTLFHHHHHEEKKAEEHTDAQAPTAEASTAPAEAEHENKEHEHHHDHHLKEKAKHLVEDMLPANEMSML</sequence>
<organism evidence="2 3">
    <name type="scientific">Calocera viscosa (strain TUFC12733)</name>
    <dbReference type="NCBI Taxonomy" id="1330018"/>
    <lineage>
        <taxon>Eukaryota</taxon>
        <taxon>Fungi</taxon>
        <taxon>Dikarya</taxon>
        <taxon>Basidiomycota</taxon>
        <taxon>Agaricomycotina</taxon>
        <taxon>Dacrymycetes</taxon>
        <taxon>Dacrymycetales</taxon>
        <taxon>Dacrymycetaceae</taxon>
        <taxon>Calocera</taxon>
    </lineage>
</organism>
<evidence type="ECO:0000256" key="1">
    <source>
        <dbReference type="SAM" id="MobiDB-lite"/>
    </source>
</evidence>
<dbReference type="Proteomes" id="UP000076738">
    <property type="component" value="Unassembled WGS sequence"/>
</dbReference>
<evidence type="ECO:0000313" key="2">
    <source>
        <dbReference type="EMBL" id="KZP01533.1"/>
    </source>
</evidence>
<feature type="compositionally biased region" description="Polar residues" evidence="1">
    <location>
        <begin position="23"/>
        <end position="34"/>
    </location>
</feature>
<keyword evidence="3" id="KW-1185">Reference proteome</keyword>
<name>A0A167S2X6_CALVF</name>
<dbReference type="EMBL" id="KV417266">
    <property type="protein sequence ID" value="KZP01533.1"/>
    <property type="molecule type" value="Genomic_DNA"/>
</dbReference>